<dbReference type="Pfam" id="PF08241">
    <property type="entry name" value="Methyltransf_11"/>
    <property type="match status" value="1"/>
</dbReference>
<dbReference type="Gene3D" id="3.40.50.150">
    <property type="entry name" value="Vaccinia Virus protein VP39"/>
    <property type="match status" value="1"/>
</dbReference>
<dbReference type="CDD" id="cd02440">
    <property type="entry name" value="AdoMet_MTases"/>
    <property type="match status" value="1"/>
</dbReference>
<dbReference type="STRING" id="930146.SAMN05192533_1336"/>
<dbReference type="InterPro" id="IPR013216">
    <property type="entry name" value="Methyltransf_11"/>
</dbReference>
<accession>A0A1H8KVC8</accession>
<evidence type="ECO:0000259" key="1">
    <source>
        <dbReference type="Pfam" id="PF08241"/>
    </source>
</evidence>
<organism evidence="2 3">
    <name type="scientific">Mesobacillus persicus</name>
    <dbReference type="NCBI Taxonomy" id="930146"/>
    <lineage>
        <taxon>Bacteria</taxon>
        <taxon>Bacillati</taxon>
        <taxon>Bacillota</taxon>
        <taxon>Bacilli</taxon>
        <taxon>Bacillales</taxon>
        <taxon>Bacillaceae</taxon>
        <taxon>Mesobacillus</taxon>
    </lineage>
</organism>
<dbReference type="Proteomes" id="UP000198553">
    <property type="component" value="Unassembled WGS sequence"/>
</dbReference>
<feature type="domain" description="Methyltransferase type 11" evidence="1">
    <location>
        <begin position="50"/>
        <end position="144"/>
    </location>
</feature>
<evidence type="ECO:0000313" key="2">
    <source>
        <dbReference type="EMBL" id="SEN96843.1"/>
    </source>
</evidence>
<dbReference type="SUPFAM" id="SSF53335">
    <property type="entry name" value="S-adenosyl-L-methionine-dependent methyltransferases"/>
    <property type="match status" value="1"/>
</dbReference>
<evidence type="ECO:0000313" key="3">
    <source>
        <dbReference type="Proteomes" id="UP000198553"/>
    </source>
</evidence>
<dbReference type="InterPro" id="IPR029063">
    <property type="entry name" value="SAM-dependent_MTases_sf"/>
</dbReference>
<dbReference type="GO" id="GO:0008757">
    <property type="term" value="F:S-adenosylmethionine-dependent methyltransferase activity"/>
    <property type="evidence" value="ECO:0007669"/>
    <property type="project" value="InterPro"/>
</dbReference>
<sequence length="249" mass="28520">MLKLKQNIYDDEVFFKEYTAVRKSGTTYNDFIEQPAIKSLMPSLEGKSVLDLGCGNGQFASYCVDRGASKVLGVDISKKMLELAKQENNHEKIEYLCSPIEDLDLSNQTFHVIVSSLAIHYIKDYSNLIKTITKLLAKDGEFIFSTEHPIVTARKDMDNWVKDEEGNKLHWAFDNYQEEGQRKQRWHIDGVIKYHRTISTLVNTLIINGLNIKNILEPQSTPAGLEQMPKLVNERRRPSFLIIKAKKGL</sequence>
<dbReference type="AlphaFoldDB" id="A0A1H8KVC8"/>
<keyword evidence="2" id="KW-0489">Methyltransferase</keyword>
<reference evidence="3" key="1">
    <citation type="submission" date="2016-10" db="EMBL/GenBank/DDBJ databases">
        <authorList>
            <person name="Varghese N."/>
            <person name="Submissions S."/>
        </authorList>
    </citation>
    <scope>NUCLEOTIDE SEQUENCE [LARGE SCALE GENOMIC DNA]</scope>
    <source>
        <strain evidence="3">B48,IBRC-M 10115,DSM 25386,CECT 8001</strain>
    </source>
</reference>
<dbReference type="EMBL" id="FOBW01000033">
    <property type="protein sequence ID" value="SEN96843.1"/>
    <property type="molecule type" value="Genomic_DNA"/>
</dbReference>
<dbReference type="PANTHER" id="PTHR43861">
    <property type="entry name" value="TRANS-ACONITATE 2-METHYLTRANSFERASE-RELATED"/>
    <property type="match status" value="1"/>
</dbReference>
<proteinExistence type="predicted"/>
<keyword evidence="2" id="KW-0808">Transferase</keyword>
<keyword evidence="3" id="KW-1185">Reference proteome</keyword>
<dbReference type="GO" id="GO:0032259">
    <property type="term" value="P:methylation"/>
    <property type="evidence" value="ECO:0007669"/>
    <property type="project" value="UniProtKB-KW"/>
</dbReference>
<gene>
    <name evidence="2" type="ORF">SAMN05192533_1336</name>
</gene>
<protein>
    <submittedName>
        <fullName evidence="2">Methyltransferase domain-containing protein</fullName>
    </submittedName>
</protein>
<name>A0A1H8KVC8_9BACI</name>